<dbReference type="Proteomes" id="UP001058364">
    <property type="component" value="Chromosome"/>
</dbReference>
<sequence length="138" mass="16433">MKKQKILNLLSTNRSLLKEVAMEVTQTKDFDNYLYDNNIYHSENFLEVLDDNLREKGLDSEYIYLASKVSNFENDIRNSEYIEINAYANDFEIKNYEEVVFSYLEENCDEDDLLNLIENYVDDFEDELESEEDLEMTA</sequence>
<evidence type="ECO:0000313" key="2">
    <source>
        <dbReference type="Proteomes" id="UP001058364"/>
    </source>
</evidence>
<gene>
    <name evidence="1" type="ORF">NX772_01545</name>
</gene>
<proteinExistence type="predicted"/>
<keyword evidence="2" id="KW-1185">Reference proteome</keyword>
<organism evidence="1 2">
    <name type="scientific">Mesomycoplasma molare</name>
    <dbReference type="NCBI Taxonomy" id="171288"/>
    <lineage>
        <taxon>Bacteria</taxon>
        <taxon>Bacillati</taxon>
        <taxon>Mycoplasmatota</taxon>
        <taxon>Mycoplasmoidales</taxon>
        <taxon>Metamycoplasmataceae</taxon>
        <taxon>Mesomycoplasma</taxon>
    </lineage>
</organism>
<evidence type="ECO:0008006" key="3">
    <source>
        <dbReference type="Google" id="ProtNLM"/>
    </source>
</evidence>
<accession>A0ABY5TV12</accession>
<dbReference type="RefSeq" id="WP_027123676.1">
    <property type="nucleotide sequence ID" value="NZ_CP103423.1"/>
</dbReference>
<evidence type="ECO:0000313" key="1">
    <source>
        <dbReference type="EMBL" id="UWD34497.1"/>
    </source>
</evidence>
<reference evidence="1" key="1">
    <citation type="submission" date="2022-08" db="EMBL/GenBank/DDBJ databases">
        <title>Complete genome sequence of Mycoplasma molare type strain H 542.</title>
        <authorList>
            <person name="Spergser J."/>
        </authorList>
    </citation>
    <scope>NUCLEOTIDE SEQUENCE</scope>
    <source>
        <strain evidence="1">H 542</strain>
    </source>
</reference>
<name>A0ABY5TV12_9BACT</name>
<protein>
    <recommendedName>
        <fullName evidence="3">DUF4375 domain-containing protein</fullName>
    </recommendedName>
</protein>
<dbReference type="NCBIfam" id="NF045879">
    <property type="entry name" value="ICE_Mbov_0392"/>
    <property type="match status" value="1"/>
</dbReference>
<dbReference type="EMBL" id="CP103423">
    <property type="protein sequence ID" value="UWD34497.1"/>
    <property type="molecule type" value="Genomic_DNA"/>
</dbReference>